<dbReference type="OrthoDB" id="2405353at2759"/>
<dbReference type="EMBL" id="CAJVPY010019552">
    <property type="protein sequence ID" value="CAG8771989.1"/>
    <property type="molecule type" value="Genomic_DNA"/>
</dbReference>
<feature type="coiled-coil region" evidence="1">
    <location>
        <begin position="68"/>
        <end position="148"/>
    </location>
</feature>
<reference evidence="2" key="1">
    <citation type="submission" date="2021-06" db="EMBL/GenBank/DDBJ databases">
        <authorList>
            <person name="Kallberg Y."/>
            <person name="Tangrot J."/>
            <person name="Rosling A."/>
        </authorList>
    </citation>
    <scope>NUCLEOTIDE SEQUENCE</scope>
    <source>
        <strain evidence="2">MA453B</strain>
    </source>
</reference>
<dbReference type="Proteomes" id="UP000789405">
    <property type="component" value="Unassembled WGS sequence"/>
</dbReference>
<comment type="caution">
    <text evidence="2">The sequence shown here is derived from an EMBL/GenBank/DDBJ whole genome shotgun (WGS) entry which is preliminary data.</text>
</comment>
<evidence type="ECO:0000256" key="1">
    <source>
        <dbReference type="SAM" id="Coils"/>
    </source>
</evidence>
<dbReference type="Gene3D" id="1.20.5.340">
    <property type="match status" value="1"/>
</dbReference>
<keyword evidence="3" id="KW-1185">Reference proteome</keyword>
<accession>A0A9N9JAP9</accession>
<evidence type="ECO:0000313" key="3">
    <source>
        <dbReference type="Proteomes" id="UP000789405"/>
    </source>
</evidence>
<feature type="non-terminal residue" evidence="2">
    <location>
        <position position="266"/>
    </location>
</feature>
<evidence type="ECO:0000313" key="2">
    <source>
        <dbReference type="EMBL" id="CAG8771989.1"/>
    </source>
</evidence>
<proteinExistence type="predicted"/>
<gene>
    <name evidence="2" type="ORF">DERYTH_LOCUS18779</name>
</gene>
<protein>
    <submittedName>
        <fullName evidence="2">12812_t:CDS:1</fullName>
    </submittedName>
</protein>
<dbReference type="AlphaFoldDB" id="A0A9N9JAP9"/>
<keyword evidence="1" id="KW-0175">Coiled coil</keyword>
<name>A0A9N9JAP9_9GLOM</name>
<organism evidence="2 3">
    <name type="scientific">Dentiscutata erythropus</name>
    <dbReference type="NCBI Taxonomy" id="1348616"/>
    <lineage>
        <taxon>Eukaryota</taxon>
        <taxon>Fungi</taxon>
        <taxon>Fungi incertae sedis</taxon>
        <taxon>Mucoromycota</taxon>
        <taxon>Glomeromycotina</taxon>
        <taxon>Glomeromycetes</taxon>
        <taxon>Diversisporales</taxon>
        <taxon>Gigasporaceae</taxon>
        <taxon>Dentiscutata</taxon>
    </lineage>
</organism>
<sequence>MTRKNSNIKHLINTLNSSKSTPDQIKNAFFKYFESTRNYYKRRLYNKEMTDEEYKNHDQLLDALKFQIQLMITKIIRLERRIKRLDDKDTNFLTEITLLKKENHDLIKENKTLKKENEAFKMVISYSAEVYSNNEEQYESTIQQQINEIHKYCQIIQSISSYCQENSIDFNKVNNFLRLNGIDTRIHYSSFNDAINVSNNPNKFVELNQNETEIEETPQLYRTFSFIEDGENETIQDEEGECSKFVNGNNNFEVKNRDEKDIYNTE</sequence>